<dbReference type="GO" id="GO:0035091">
    <property type="term" value="F:phosphatidylinositol binding"/>
    <property type="evidence" value="ECO:0007669"/>
    <property type="project" value="InterPro"/>
</dbReference>
<dbReference type="GO" id="GO:0005737">
    <property type="term" value="C:cytoplasm"/>
    <property type="evidence" value="ECO:0007669"/>
    <property type="project" value="UniProtKB-ARBA"/>
</dbReference>
<dbReference type="InterPro" id="IPR044836">
    <property type="entry name" value="TOL_plant"/>
</dbReference>
<reference evidence="6 7" key="1">
    <citation type="journal article" date="2018" name="PLoS Genet.">
        <title>Population sequencing reveals clonal diversity and ancestral inbreeding in the grapevine cultivar Chardonnay.</title>
        <authorList>
            <person name="Roach M.J."/>
            <person name="Johnson D.L."/>
            <person name="Bohlmann J."/>
            <person name="van Vuuren H.J."/>
            <person name="Jones S.J."/>
            <person name="Pretorius I.S."/>
            <person name="Schmidt S.A."/>
            <person name="Borneman A.R."/>
        </authorList>
    </citation>
    <scope>NUCLEOTIDE SEQUENCE [LARGE SCALE GENOMIC DNA]</scope>
    <source>
        <strain evidence="7">cv. Chardonnay</strain>
        <tissue evidence="6">Leaf</tissue>
    </source>
</reference>
<evidence type="ECO:0000259" key="5">
    <source>
        <dbReference type="PROSITE" id="PS50909"/>
    </source>
</evidence>
<dbReference type="Pfam" id="PF03127">
    <property type="entry name" value="GAT"/>
    <property type="match status" value="1"/>
</dbReference>
<comment type="similarity">
    <text evidence="2">Belongs to the TOM1 family.</text>
</comment>
<organism evidence="6 7">
    <name type="scientific">Vitis vinifera</name>
    <name type="common">Grape</name>
    <dbReference type="NCBI Taxonomy" id="29760"/>
    <lineage>
        <taxon>Eukaryota</taxon>
        <taxon>Viridiplantae</taxon>
        <taxon>Streptophyta</taxon>
        <taxon>Embryophyta</taxon>
        <taxon>Tracheophyta</taxon>
        <taxon>Spermatophyta</taxon>
        <taxon>Magnoliopsida</taxon>
        <taxon>eudicotyledons</taxon>
        <taxon>Gunneridae</taxon>
        <taxon>Pentapetalae</taxon>
        <taxon>rosids</taxon>
        <taxon>Vitales</taxon>
        <taxon>Vitaceae</taxon>
        <taxon>Viteae</taxon>
        <taxon>Vitis</taxon>
    </lineage>
</organism>
<dbReference type="Gene3D" id="1.20.58.160">
    <property type="match status" value="1"/>
</dbReference>
<dbReference type="PANTHER" id="PTHR45898:SF4">
    <property type="entry name" value="TARGET OF MYB PROTEIN 1"/>
    <property type="match status" value="1"/>
</dbReference>
<comment type="subcellular location">
    <subcellularLocation>
        <location evidence="1">Membrane</location>
        <topology evidence="1">Peripheral membrane protein</topology>
    </subcellularLocation>
</comment>
<feature type="domain" description="GAT" evidence="5">
    <location>
        <begin position="8"/>
        <end position="69"/>
    </location>
</feature>
<dbReference type="GO" id="GO:0016020">
    <property type="term" value="C:membrane"/>
    <property type="evidence" value="ECO:0007669"/>
    <property type="project" value="UniProtKB-SubCell"/>
</dbReference>
<protein>
    <submittedName>
        <fullName evidence="6">TOM1-like protein 9</fullName>
    </submittedName>
</protein>
<dbReference type="AlphaFoldDB" id="A0A438C215"/>
<dbReference type="PROSITE" id="PS50909">
    <property type="entry name" value="GAT"/>
    <property type="match status" value="1"/>
</dbReference>
<dbReference type="SUPFAM" id="SSF89009">
    <property type="entry name" value="GAT-like domain"/>
    <property type="match status" value="1"/>
</dbReference>
<sequence>MHVLFLICIFLPSLTEIQNARGIMDVLAEMLSALDPGNKEGLRQEVIMDLVDQCRTYKQRVVHLVNSTA</sequence>
<comment type="caution">
    <text evidence="6">The sequence shown here is derived from an EMBL/GenBank/DDBJ whole genome shotgun (WGS) entry which is preliminary data.</text>
</comment>
<evidence type="ECO:0000256" key="3">
    <source>
        <dbReference type="ARBA" id="ARBA00023136"/>
    </source>
</evidence>
<dbReference type="InterPro" id="IPR038425">
    <property type="entry name" value="GAT_sf"/>
</dbReference>
<dbReference type="EMBL" id="QGNW01002579">
    <property type="protein sequence ID" value="RVW17273.1"/>
    <property type="molecule type" value="Genomic_DNA"/>
</dbReference>
<evidence type="ECO:0000256" key="1">
    <source>
        <dbReference type="ARBA" id="ARBA00004170"/>
    </source>
</evidence>
<keyword evidence="4" id="KW-0732">Signal</keyword>
<dbReference type="GO" id="GO:0043130">
    <property type="term" value="F:ubiquitin binding"/>
    <property type="evidence" value="ECO:0007669"/>
    <property type="project" value="InterPro"/>
</dbReference>
<accession>A0A438C215</accession>
<name>A0A438C215_VITVI</name>
<evidence type="ECO:0000313" key="6">
    <source>
        <dbReference type="EMBL" id="RVW17273.1"/>
    </source>
</evidence>
<feature type="signal peptide" evidence="4">
    <location>
        <begin position="1"/>
        <end position="20"/>
    </location>
</feature>
<gene>
    <name evidence="6" type="primary">TOL9_3</name>
    <name evidence="6" type="ORF">CK203_069261</name>
</gene>
<proteinExistence type="inferred from homology"/>
<dbReference type="PANTHER" id="PTHR45898">
    <property type="entry name" value="TOM1-LIKE PROTEIN"/>
    <property type="match status" value="1"/>
</dbReference>
<dbReference type="GO" id="GO:0043328">
    <property type="term" value="P:protein transport to vacuole involved in ubiquitin-dependent protein catabolic process via the multivesicular body sorting pathway"/>
    <property type="evidence" value="ECO:0007669"/>
    <property type="project" value="InterPro"/>
</dbReference>
<feature type="chain" id="PRO_5019005859" evidence="4">
    <location>
        <begin position="21"/>
        <end position="69"/>
    </location>
</feature>
<evidence type="ECO:0000313" key="7">
    <source>
        <dbReference type="Proteomes" id="UP000288805"/>
    </source>
</evidence>
<evidence type="ECO:0000256" key="4">
    <source>
        <dbReference type="SAM" id="SignalP"/>
    </source>
</evidence>
<dbReference type="Proteomes" id="UP000288805">
    <property type="component" value="Unassembled WGS sequence"/>
</dbReference>
<dbReference type="InterPro" id="IPR004152">
    <property type="entry name" value="GAT_dom"/>
</dbReference>
<keyword evidence="3" id="KW-0472">Membrane</keyword>
<evidence type="ECO:0000256" key="2">
    <source>
        <dbReference type="ARBA" id="ARBA00007708"/>
    </source>
</evidence>